<keyword evidence="3" id="KW-1185">Reference proteome</keyword>
<evidence type="ECO:0000313" key="3">
    <source>
        <dbReference type="Proteomes" id="UP000504633"/>
    </source>
</evidence>
<keyword evidence="2" id="KW-0732">Signal</keyword>
<feature type="signal peptide" evidence="2">
    <location>
        <begin position="1"/>
        <end position="29"/>
    </location>
</feature>
<evidence type="ECO:0000256" key="1">
    <source>
        <dbReference type="SAM" id="MobiDB-lite"/>
    </source>
</evidence>
<dbReference type="AlphaFoldDB" id="A0A6J1LJE0"/>
<evidence type="ECO:0000256" key="2">
    <source>
        <dbReference type="SAM" id="SignalP"/>
    </source>
</evidence>
<organism evidence="3 4">
    <name type="scientific">Drosophila hydei</name>
    <name type="common">Fruit fly</name>
    <dbReference type="NCBI Taxonomy" id="7224"/>
    <lineage>
        <taxon>Eukaryota</taxon>
        <taxon>Metazoa</taxon>
        <taxon>Ecdysozoa</taxon>
        <taxon>Arthropoda</taxon>
        <taxon>Hexapoda</taxon>
        <taxon>Insecta</taxon>
        <taxon>Pterygota</taxon>
        <taxon>Neoptera</taxon>
        <taxon>Endopterygota</taxon>
        <taxon>Diptera</taxon>
        <taxon>Brachycera</taxon>
        <taxon>Muscomorpha</taxon>
        <taxon>Ephydroidea</taxon>
        <taxon>Drosophilidae</taxon>
        <taxon>Drosophila</taxon>
    </lineage>
</organism>
<dbReference type="RefSeq" id="XP_023166617.1">
    <property type="nucleotide sequence ID" value="XM_023310849.2"/>
</dbReference>
<proteinExistence type="predicted"/>
<dbReference type="GeneID" id="111596576"/>
<feature type="region of interest" description="Disordered" evidence="1">
    <location>
        <begin position="83"/>
        <end position="124"/>
    </location>
</feature>
<dbReference type="OMA" id="VRHKRGI"/>
<dbReference type="Proteomes" id="UP000504633">
    <property type="component" value="Unplaced"/>
</dbReference>
<evidence type="ECO:0000313" key="4">
    <source>
        <dbReference type="RefSeq" id="XP_023166617.1"/>
    </source>
</evidence>
<reference evidence="4" key="1">
    <citation type="submission" date="2025-08" db="UniProtKB">
        <authorList>
            <consortium name="RefSeq"/>
        </authorList>
    </citation>
    <scope>IDENTIFICATION</scope>
    <source>
        <strain evidence="4">15085-1641.00</strain>
        <tissue evidence="4">Whole body</tissue>
    </source>
</reference>
<dbReference type="KEGG" id="dhe:111596576"/>
<protein>
    <submittedName>
        <fullName evidence="4">Uncharacterized protein LOC111596576</fullName>
    </submittedName>
</protein>
<dbReference type="OrthoDB" id="6623312at2759"/>
<sequence>MKAIRADRLLALLLLGSWMLLLGLAMASGQEQRLSPAASDEPHIRSKRGIFWDFFQKMVITKNLIVDQYTDTRNTLNDIYNTVNEQFSDPGPVKPTSQPRPTTEKQPSSGEENSSDQTTTTTTEAYSITRYELGRILGRNFRGIQRLAQTEFKDALNATHYNLKEYKMEADKQFANSVGVEKKNKLKSLSLG</sequence>
<gene>
    <name evidence="4" type="primary">LOC111596576</name>
</gene>
<feature type="compositionally biased region" description="Polar residues" evidence="1">
    <location>
        <begin position="95"/>
        <end position="117"/>
    </location>
</feature>
<accession>A0A6J1LJE0</accession>
<name>A0A6J1LJE0_DROHY</name>
<feature type="chain" id="PRO_5026803848" evidence="2">
    <location>
        <begin position="30"/>
        <end position="192"/>
    </location>
</feature>